<dbReference type="AlphaFoldDB" id="A0A9D1SXD4"/>
<feature type="repeat" description="TPR" evidence="1">
    <location>
        <begin position="127"/>
        <end position="160"/>
    </location>
</feature>
<evidence type="ECO:0000313" key="4">
    <source>
        <dbReference type="Proteomes" id="UP000886891"/>
    </source>
</evidence>
<dbReference type="InterPro" id="IPR019734">
    <property type="entry name" value="TPR_rpt"/>
</dbReference>
<dbReference type="SUPFAM" id="SSF48452">
    <property type="entry name" value="TPR-like"/>
    <property type="match status" value="1"/>
</dbReference>
<dbReference type="InterPro" id="IPR011990">
    <property type="entry name" value="TPR-like_helical_dom_sf"/>
</dbReference>
<reference evidence="3" key="1">
    <citation type="submission" date="2020-10" db="EMBL/GenBank/DDBJ databases">
        <authorList>
            <person name="Gilroy R."/>
        </authorList>
    </citation>
    <scope>NUCLEOTIDE SEQUENCE</scope>
    <source>
        <strain evidence="3">23406</strain>
    </source>
</reference>
<name>A0A9D1SXD4_9FIRM</name>
<protein>
    <submittedName>
        <fullName evidence="3">Tetratricopeptide repeat protein</fullName>
    </submittedName>
</protein>
<keyword evidence="2" id="KW-0175">Coiled coil</keyword>
<dbReference type="Pfam" id="PF13424">
    <property type="entry name" value="TPR_12"/>
    <property type="match status" value="1"/>
</dbReference>
<evidence type="ECO:0000256" key="1">
    <source>
        <dbReference type="PROSITE-ProRule" id="PRU00339"/>
    </source>
</evidence>
<gene>
    <name evidence="3" type="ORF">IAB14_02935</name>
</gene>
<sequence>MKIDQIIAQYDRYLDRRDYAGGGRFLMEQRDIARRAGDCPTELSVCNELIGHFRKNGERNACYEAIGRVLELIDLTDTENTLSAGTQYLNIATGYKHFGENEIAMDYYRKAEAVYDKTLPAVHELRAGLYNNMATALCDLGRFDEAERYYRNALKLVETLQKREDEAITYVNLAHLEEAKGATEQEIAKLFERALHALDCVPEQQQGGYYAFVCEKCAPSFGYFGHFVAETELYKRAKEIYERA</sequence>
<dbReference type="Proteomes" id="UP000886891">
    <property type="component" value="Unassembled WGS sequence"/>
</dbReference>
<organism evidence="3 4">
    <name type="scientific">Candidatus Stercoripulliclostridium merdipullorum</name>
    <dbReference type="NCBI Taxonomy" id="2840952"/>
    <lineage>
        <taxon>Bacteria</taxon>
        <taxon>Bacillati</taxon>
        <taxon>Bacillota</taxon>
        <taxon>Clostridia</taxon>
        <taxon>Eubacteriales</taxon>
        <taxon>Candidatus Stercoripulliclostridium</taxon>
    </lineage>
</organism>
<evidence type="ECO:0000256" key="2">
    <source>
        <dbReference type="SAM" id="Coils"/>
    </source>
</evidence>
<comment type="caution">
    <text evidence="3">The sequence shown here is derived from an EMBL/GenBank/DDBJ whole genome shotgun (WGS) entry which is preliminary data.</text>
</comment>
<evidence type="ECO:0000313" key="3">
    <source>
        <dbReference type="EMBL" id="HIV00054.1"/>
    </source>
</evidence>
<feature type="coiled-coil region" evidence="2">
    <location>
        <begin position="143"/>
        <end position="193"/>
    </location>
</feature>
<accession>A0A9D1SXD4</accession>
<dbReference type="PROSITE" id="PS50005">
    <property type="entry name" value="TPR"/>
    <property type="match status" value="1"/>
</dbReference>
<dbReference type="EMBL" id="DVOH01000022">
    <property type="protein sequence ID" value="HIV00054.1"/>
    <property type="molecule type" value="Genomic_DNA"/>
</dbReference>
<keyword evidence="1" id="KW-0802">TPR repeat</keyword>
<proteinExistence type="predicted"/>
<reference evidence="3" key="2">
    <citation type="journal article" date="2021" name="PeerJ">
        <title>Extensive microbial diversity within the chicken gut microbiome revealed by metagenomics and culture.</title>
        <authorList>
            <person name="Gilroy R."/>
            <person name="Ravi A."/>
            <person name="Getino M."/>
            <person name="Pursley I."/>
            <person name="Horton D.L."/>
            <person name="Alikhan N.F."/>
            <person name="Baker D."/>
            <person name="Gharbi K."/>
            <person name="Hall N."/>
            <person name="Watson M."/>
            <person name="Adriaenssens E.M."/>
            <person name="Foster-Nyarko E."/>
            <person name="Jarju S."/>
            <person name="Secka A."/>
            <person name="Antonio M."/>
            <person name="Oren A."/>
            <person name="Chaudhuri R.R."/>
            <person name="La Ragione R."/>
            <person name="Hildebrand F."/>
            <person name="Pallen M.J."/>
        </authorList>
    </citation>
    <scope>NUCLEOTIDE SEQUENCE</scope>
    <source>
        <strain evidence="3">23406</strain>
    </source>
</reference>
<dbReference type="Gene3D" id="1.25.40.10">
    <property type="entry name" value="Tetratricopeptide repeat domain"/>
    <property type="match status" value="1"/>
</dbReference>
<dbReference type="SMART" id="SM00028">
    <property type="entry name" value="TPR"/>
    <property type="match status" value="2"/>
</dbReference>